<keyword evidence="7 17" id="KW-0812">Transmembrane</keyword>
<dbReference type="InterPro" id="IPR013083">
    <property type="entry name" value="Znf_RING/FYVE/PHD"/>
</dbReference>
<dbReference type="Gene3D" id="3.30.40.10">
    <property type="entry name" value="Zinc/RING finger domain, C3HC4 (zinc finger)"/>
    <property type="match status" value="1"/>
</dbReference>
<evidence type="ECO:0000256" key="13">
    <source>
        <dbReference type="ARBA" id="ARBA00022989"/>
    </source>
</evidence>
<comment type="similarity">
    <text evidence="4">Belongs to the HRD1 family.</text>
</comment>
<evidence type="ECO:0000313" key="20">
    <source>
        <dbReference type="Proteomes" id="UP000320333"/>
    </source>
</evidence>
<keyword evidence="8" id="KW-0479">Metal-binding</keyword>
<reference evidence="19 20" key="1">
    <citation type="journal article" date="2019" name="Sci. Rep.">
        <title>Comparative genomics of chytrid fungi reveal insights into the obligate biotrophic and pathogenic lifestyle of Synchytrium endobioticum.</title>
        <authorList>
            <person name="van de Vossenberg B.T.L.H."/>
            <person name="Warris S."/>
            <person name="Nguyen H.D.T."/>
            <person name="van Gent-Pelzer M.P.E."/>
            <person name="Joly D.L."/>
            <person name="van de Geest H.C."/>
            <person name="Bonants P.J.M."/>
            <person name="Smith D.S."/>
            <person name="Levesque C.A."/>
            <person name="van der Lee T.A.J."/>
        </authorList>
    </citation>
    <scope>NUCLEOTIDE SEQUENCE [LARGE SCALE GENOMIC DNA]</scope>
    <source>
        <strain evidence="19 20">CBS 675.73</strain>
    </source>
</reference>
<comment type="subcellular location">
    <subcellularLocation>
        <location evidence="2">Endoplasmic reticulum membrane</location>
        <topology evidence="2">Multi-pass membrane protein</topology>
    </subcellularLocation>
</comment>
<name>A0A507FJ50_9FUNG</name>
<keyword evidence="9 15" id="KW-0863">Zinc-finger</keyword>
<dbReference type="GO" id="GO:0005789">
    <property type="term" value="C:endoplasmic reticulum membrane"/>
    <property type="evidence" value="ECO:0007669"/>
    <property type="project" value="UniProtKB-SubCell"/>
</dbReference>
<dbReference type="GO" id="GO:0036503">
    <property type="term" value="P:ERAD pathway"/>
    <property type="evidence" value="ECO:0007669"/>
    <property type="project" value="TreeGrafter"/>
</dbReference>
<keyword evidence="14 17" id="KW-0472">Membrane</keyword>
<dbReference type="Pfam" id="PF12678">
    <property type="entry name" value="zf-rbx1"/>
    <property type="match status" value="1"/>
</dbReference>
<dbReference type="AlphaFoldDB" id="A0A507FJ50"/>
<evidence type="ECO:0000256" key="17">
    <source>
        <dbReference type="SAM" id="Phobius"/>
    </source>
</evidence>
<proteinExistence type="inferred from homology"/>
<sequence>MSRLFTYGGISTVLAFQAISSAWTVRSNFYSTCIHLTRSSTSLLVLLNFAVFGAIMVGRTMQRIFFGQLRAIEVEHLYERSWYAVTETCLAMTLFRDQFDAMYLVLFGFLLLVKIFHWLVMDRVDFMEQAPTPPTRMFHVKMCGIIFILLSIDAAVLAYSIDYTTRKGPSMMLIFGFENLIMMSSVVLAGLKYIFHTIDLRSEHPWERKSMYIFYSELVIDLFKLCTYLAFFGIIMHYYGFPLHILRDLYMILRSFVQRCKDLVQYHRATRNMNERYPNATEAELNATDRVCIICREEMVAAPVVPVAGTPAGNVAKKLGCGHFFHLNCLRSWLERQQSCPTCRRSVLVPVPAPAVPAGPPPAPAGEAANVVPAPGPTPAPPPATPALPSTTASNRFAALEPWQALMRTQHEERIHLEMAERQREIAERQQRTLENVGSAPANLVGGGPSRVFESTMPVAQNLGSMPHVVYPFTLTPLTSASVLVRDSPLESLTDEQLRALEGRSRDQIIARLHDVRAIQDQLAGLSVRLAQLVDLMPADDADGAASGDGLDL</sequence>
<evidence type="ECO:0000256" key="12">
    <source>
        <dbReference type="ARBA" id="ARBA00022833"/>
    </source>
</evidence>
<evidence type="ECO:0000256" key="8">
    <source>
        <dbReference type="ARBA" id="ARBA00022723"/>
    </source>
</evidence>
<protein>
    <recommendedName>
        <fullName evidence="5">RING-type E3 ubiquitin transferase</fullName>
        <ecNumber evidence="5">2.3.2.27</ecNumber>
    </recommendedName>
</protein>
<feature type="transmembrane region" description="Helical" evidence="17">
    <location>
        <begin position="142"/>
        <end position="161"/>
    </location>
</feature>
<evidence type="ECO:0000256" key="9">
    <source>
        <dbReference type="ARBA" id="ARBA00022771"/>
    </source>
</evidence>
<dbReference type="InterPro" id="IPR024766">
    <property type="entry name" value="Znf_RING_H2"/>
</dbReference>
<keyword evidence="10" id="KW-0833">Ubl conjugation pathway</keyword>
<dbReference type="GO" id="GO:0008270">
    <property type="term" value="F:zinc ion binding"/>
    <property type="evidence" value="ECO:0007669"/>
    <property type="project" value="UniProtKB-KW"/>
</dbReference>
<evidence type="ECO:0000259" key="18">
    <source>
        <dbReference type="PROSITE" id="PS50089"/>
    </source>
</evidence>
<feature type="transmembrane region" description="Helical" evidence="17">
    <location>
        <begin position="101"/>
        <end position="121"/>
    </location>
</feature>
<evidence type="ECO:0000256" key="15">
    <source>
        <dbReference type="PROSITE-ProRule" id="PRU00175"/>
    </source>
</evidence>
<keyword evidence="13 17" id="KW-1133">Transmembrane helix</keyword>
<evidence type="ECO:0000256" key="1">
    <source>
        <dbReference type="ARBA" id="ARBA00000900"/>
    </source>
</evidence>
<gene>
    <name evidence="19" type="ORF">CcCBS67573_g02408</name>
</gene>
<feature type="transmembrane region" description="Helical" evidence="17">
    <location>
        <begin position="40"/>
        <end position="57"/>
    </location>
</feature>
<dbReference type="EC" id="2.3.2.27" evidence="5"/>
<evidence type="ECO:0000256" key="7">
    <source>
        <dbReference type="ARBA" id="ARBA00022692"/>
    </source>
</evidence>
<evidence type="ECO:0000256" key="16">
    <source>
        <dbReference type="SAM" id="MobiDB-lite"/>
    </source>
</evidence>
<evidence type="ECO:0000256" key="3">
    <source>
        <dbReference type="ARBA" id="ARBA00004906"/>
    </source>
</evidence>
<dbReference type="PROSITE" id="PS50089">
    <property type="entry name" value="ZF_RING_2"/>
    <property type="match status" value="1"/>
</dbReference>
<evidence type="ECO:0000256" key="2">
    <source>
        <dbReference type="ARBA" id="ARBA00004477"/>
    </source>
</evidence>
<evidence type="ECO:0000256" key="6">
    <source>
        <dbReference type="ARBA" id="ARBA00022679"/>
    </source>
</evidence>
<dbReference type="InterPro" id="IPR058051">
    <property type="entry name" value="Znf_RING_synoviolin"/>
</dbReference>
<organism evidence="19 20">
    <name type="scientific">Chytriomyces confervae</name>
    <dbReference type="NCBI Taxonomy" id="246404"/>
    <lineage>
        <taxon>Eukaryota</taxon>
        <taxon>Fungi</taxon>
        <taxon>Fungi incertae sedis</taxon>
        <taxon>Chytridiomycota</taxon>
        <taxon>Chytridiomycota incertae sedis</taxon>
        <taxon>Chytridiomycetes</taxon>
        <taxon>Chytridiales</taxon>
        <taxon>Chytriomycetaceae</taxon>
        <taxon>Chytriomyces</taxon>
    </lineage>
</organism>
<dbReference type="CDD" id="cd16479">
    <property type="entry name" value="RING-H2_synoviolin"/>
    <property type="match status" value="1"/>
</dbReference>
<dbReference type="SUPFAM" id="SSF57850">
    <property type="entry name" value="RING/U-box"/>
    <property type="match status" value="1"/>
</dbReference>
<keyword evidence="11" id="KW-0256">Endoplasmic reticulum</keyword>
<accession>A0A507FJ50</accession>
<dbReference type="STRING" id="246404.A0A507FJ50"/>
<dbReference type="InterPro" id="IPR057992">
    <property type="entry name" value="TPR_SYVN1_N"/>
</dbReference>
<dbReference type="InterPro" id="IPR001841">
    <property type="entry name" value="Znf_RING"/>
</dbReference>
<feature type="transmembrane region" description="Helical" evidence="17">
    <location>
        <begin position="212"/>
        <end position="239"/>
    </location>
</feature>
<evidence type="ECO:0000256" key="4">
    <source>
        <dbReference type="ARBA" id="ARBA00010089"/>
    </source>
</evidence>
<dbReference type="SMART" id="SM00184">
    <property type="entry name" value="RING"/>
    <property type="match status" value="1"/>
</dbReference>
<keyword evidence="20" id="KW-1185">Reference proteome</keyword>
<dbReference type="GO" id="GO:0061630">
    <property type="term" value="F:ubiquitin protein ligase activity"/>
    <property type="evidence" value="ECO:0007669"/>
    <property type="project" value="UniProtKB-EC"/>
</dbReference>
<feature type="compositionally biased region" description="Pro residues" evidence="16">
    <location>
        <begin position="374"/>
        <end position="386"/>
    </location>
</feature>
<feature type="region of interest" description="Disordered" evidence="16">
    <location>
        <begin position="357"/>
        <end position="388"/>
    </location>
</feature>
<dbReference type="Pfam" id="PF25563">
    <property type="entry name" value="TPR_SYVN1_N"/>
    <property type="match status" value="1"/>
</dbReference>
<keyword evidence="6" id="KW-0808">Transferase</keyword>
<dbReference type="OrthoDB" id="7759664at2759"/>
<evidence type="ECO:0000256" key="14">
    <source>
        <dbReference type="ARBA" id="ARBA00023136"/>
    </source>
</evidence>
<feature type="domain" description="RING-type" evidence="18">
    <location>
        <begin position="292"/>
        <end position="344"/>
    </location>
</feature>
<comment type="pathway">
    <text evidence="3">Protein modification; protein ubiquitination.</text>
</comment>
<comment type="caution">
    <text evidence="19">The sequence shown here is derived from an EMBL/GenBank/DDBJ whole genome shotgun (WGS) entry which is preliminary data.</text>
</comment>
<dbReference type="PANTHER" id="PTHR22763:SF184">
    <property type="entry name" value="E3 UBIQUITIN-PROTEIN LIGASE SYNOVIOLIN"/>
    <property type="match status" value="1"/>
</dbReference>
<evidence type="ECO:0000256" key="5">
    <source>
        <dbReference type="ARBA" id="ARBA00012483"/>
    </source>
</evidence>
<dbReference type="GO" id="GO:0043161">
    <property type="term" value="P:proteasome-mediated ubiquitin-dependent protein catabolic process"/>
    <property type="evidence" value="ECO:0007669"/>
    <property type="project" value="TreeGrafter"/>
</dbReference>
<dbReference type="PANTHER" id="PTHR22763">
    <property type="entry name" value="RING ZINC FINGER PROTEIN"/>
    <property type="match status" value="1"/>
</dbReference>
<keyword evidence="12" id="KW-0862">Zinc</keyword>
<dbReference type="InterPro" id="IPR050731">
    <property type="entry name" value="HRD1_E3_ubiq-ligases"/>
</dbReference>
<evidence type="ECO:0000313" key="19">
    <source>
        <dbReference type="EMBL" id="TPX76334.1"/>
    </source>
</evidence>
<dbReference type="EMBL" id="QEAP01000050">
    <property type="protein sequence ID" value="TPX76334.1"/>
    <property type="molecule type" value="Genomic_DNA"/>
</dbReference>
<evidence type="ECO:0000256" key="10">
    <source>
        <dbReference type="ARBA" id="ARBA00022786"/>
    </source>
</evidence>
<comment type="catalytic activity">
    <reaction evidence="1">
        <text>S-ubiquitinyl-[E2 ubiquitin-conjugating enzyme]-L-cysteine + [acceptor protein]-L-lysine = [E2 ubiquitin-conjugating enzyme]-L-cysteine + N(6)-ubiquitinyl-[acceptor protein]-L-lysine.</text>
        <dbReference type="EC" id="2.3.2.27"/>
    </reaction>
</comment>
<feature type="transmembrane region" description="Helical" evidence="17">
    <location>
        <begin position="173"/>
        <end position="191"/>
    </location>
</feature>
<evidence type="ECO:0000256" key="11">
    <source>
        <dbReference type="ARBA" id="ARBA00022824"/>
    </source>
</evidence>
<dbReference type="Proteomes" id="UP000320333">
    <property type="component" value="Unassembled WGS sequence"/>
</dbReference>